<dbReference type="InterPro" id="IPR044094">
    <property type="entry name" value="AtsA-like_MBL-fold"/>
</dbReference>
<dbReference type="EMBL" id="CP035733">
    <property type="protein sequence ID" value="QGY80725.1"/>
    <property type="molecule type" value="Genomic_DNA"/>
</dbReference>
<keyword evidence="2" id="KW-0732">Signal</keyword>
<sequence length="339" mass="36542">MISKKAPLVIAVATMLTVSAVAYATDEGNGTKQPATQVITLGTGGGPAYRDKRAMSSNALVVGKDVYLVDTGDGLMHRYASAGLDVGQVKAVFITHHHFDHNADLGALLTFRWLANDLLGESSQPLPVIGPPLTVGFVQHLAAAFRPTELAPITIGGTEPGPIALTVRAQDLPGDLLEPKVIYRDDKVTVTAVLNNHYHFQEGSAAARNARSYAFRFDTTDRSIVFTGDTGPSPRVEALAKGADILVAEVIDLPRIEQQWRSRGDSDQAQVDALMAHLRQDHLTPEDVGKMASSAKVGMVVLNHLVPGWDDETDPEAYARGVRRYFTGRVVVANDLDRF</sequence>
<dbReference type="RefSeq" id="WP_158900225.1">
    <property type="nucleotide sequence ID" value="NZ_CP035733.1"/>
</dbReference>
<keyword evidence="1 4" id="KW-0378">Hydrolase</keyword>
<dbReference type="InterPro" id="IPR001279">
    <property type="entry name" value="Metallo-B-lactamas"/>
</dbReference>
<evidence type="ECO:0000259" key="3">
    <source>
        <dbReference type="SMART" id="SM00849"/>
    </source>
</evidence>
<feature type="signal peptide" evidence="2">
    <location>
        <begin position="1"/>
        <end position="24"/>
    </location>
</feature>
<evidence type="ECO:0000256" key="2">
    <source>
        <dbReference type="SAM" id="SignalP"/>
    </source>
</evidence>
<organism evidence="4 5">
    <name type="scientific">Sphingorhabdus lacus</name>
    <dbReference type="NCBI Taxonomy" id="392610"/>
    <lineage>
        <taxon>Bacteria</taxon>
        <taxon>Pseudomonadati</taxon>
        <taxon>Pseudomonadota</taxon>
        <taxon>Alphaproteobacteria</taxon>
        <taxon>Sphingomonadales</taxon>
        <taxon>Sphingomonadaceae</taxon>
        <taxon>Sphingorhabdus</taxon>
    </lineage>
</organism>
<dbReference type="OrthoDB" id="9803916at2"/>
<reference evidence="5" key="1">
    <citation type="submission" date="2019-01" db="EMBL/GenBank/DDBJ databases">
        <title>Sphingorhabdus lacus sp.nov., isolated from an oligotrophic freshwater lake.</title>
        <authorList>
            <person name="Park M."/>
        </authorList>
    </citation>
    <scope>NUCLEOTIDE SEQUENCE [LARGE SCALE GENOMIC DNA]</scope>
    <source>
        <strain evidence="5">IMCC1753</strain>
    </source>
</reference>
<feature type="domain" description="Metallo-beta-lactamase" evidence="3">
    <location>
        <begin position="56"/>
        <end position="277"/>
    </location>
</feature>
<accession>A0A6I6L4C6</accession>
<dbReference type="GO" id="GO:0042781">
    <property type="term" value="F:3'-tRNA processing endoribonuclease activity"/>
    <property type="evidence" value="ECO:0007669"/>
    <property type="project" value="TreeGrafter"/>
</dbReference>
<proteinExistence type="predicted"/>
<evidence type="ECO:0000313" key="5">
    <source>
        <dbReference type="Proteomes" id="UP000428803"/>
    </source>
</evidence>
<dbReference type="Proteomes" id="UP000428803">
    <property type="component" value="Chromosome"/>
</dbReference>
<name>A0A6I6L4C6_9SPHN</name>
<dbReference type="Gene3D" id="3.60.15.10">
    <property type="entry name" value="Ribonuclease Z/Hydroxyacylglutathione hydrolase-like"/>
    <property type="match status" value="1"/>
</dbReference>
<keyword evidence="5" id="KW-1185">Reference proteome</keyword>
<dbReference type="AlphaFoldDB" id="A0A6I6L4C6"/>
<dbReference type="KEGG" id="slaa:EUU25_08900"/>
<dbReference type="PANTHER" id="PTHR46018">
    <property type="entry name" value="ZINC PHOSPHODIESTERASE ELAC PROTEIN 1"/>
    <property type="match status" value="1"/>
</dbReference>
<dbReference type="Pfam" id="PF12706">
    <property type="entry name" value="Lactamase_B_2"/>
    <property type="match status" value="1"/>
</dbReference>
<feature type="chain" id="PRO_5026231094" evidence="2">
    <location>
        <begin position="25"/>
        <end position="339"/>
    </location>
</feature>
<gene>
    <name evidence="4" type="ORF">EUU25_08900</name>
</gene>
<evidence type="ECO:0000256" key="1">
    <source>
        <dbReference type="ARBA" id="ARBA00022801"/>
    </source>
</evidence>
<evidence type="ECO:0000313" key="4">
    <source>
        <dbReference type="EMBL" id="QGY80725.1"/>
    </source>
</evidence>
<dbReference type="SMART" id="SM00849">
    <property type="entry name" value="Lactamase_B"/>
    <property type="match status" value="1"/>
</dbReference>
<dbReference type="CDD" id="cd07719">
    <property type="entry name" value="arylsulfatase_AtsA-like_MBL-fold"/>
    <property type="match status" value="1"/>
</dbReference>
<dbReference type="PANTHER" id="PTHR46018:SF2">
    <property type="entry name" value="ZINC PHOSPHODIESTERASE ELAC PROTEIN 1"/>
    <property type="match status" value="1"/>
</dbReference>
<dbReference type="InterPro" id="IPR036866">
    <property type="entry name" value="RibonucZ/Hydroxyglut_hydro"/>
</dbReference>
<dbReference type="SUPFAM" id="SSF56281">
    <property type="entry name" value="Metallo-hydrolase/oxidoreductase"/>
    <property type="match status" value="1"/>
</dbReference>
<protein>
    <submittedName>
        <fullName evidence="4">MBL fold metallo-hydrolase</fullName>
    </submittedName>
</protein>